<sequence length="180" mass="20294">MAHTAASEYECKDFFSLKPQTEEERGHISATRHQRIASEGVSSSGEEQEAANGKAWKRLNRLICRAGSVVGVSLESVESVVEQRTLSELSLVLENTSHPLCTVFSNQRSSFSDSPAKVFPLELLELLLREQRLSLLGLFHRVNEDLDSCEQKADTRSSLRCFYLYTYCRVQPSAEVRLHT</sequence>
<accession>A0A315WAQ2</accession>
<organism evidence="2 3">
    <name type="scientific">Gambusia affinis</name>
    <name type="common">Western mosquitofish</name>
    <name type="synonym">Heterandria affinis</name>
    <dbReference type="NCBI Taxonomy" id="33528"/>
    <lineage>
        <taxon>Eukaryota</taxon>
        <taxon>Metazoa</taxon>
        <taxon>Chordata</taxon>
        <taxon>Craniata</taxon>
        <taxon>Vertebrata</taxon>
        <taxon>Euteleostomi</taxon>
        <taxon>Actinopterygii</taxon>
        <taxon>Neopterygii</taxon>
        <taxon>Teleostei</taxon>
        <taxon>Neoteleostei</taxon>
        <taxon>Acanthomorphata</taxon>
        <taxon>Ovalentaria</taxon>
        <taxon>Atherinomorphae</taxon>
        <taxon>Cyprinodontiformes</taxon>
        <taxon>Poeciliidae</taxon>
        <taxon>Poeciliinae</taxon>
        <taxon>Gambusia</taxon>
    </lineage>
</organism>
<evidence type="ECO:0000256" key="1">
    <source>
        <dbReference type="SAM" id="MobiDB-lite"/>
    </source>
</evidence>
<dbReference type="Proteomes" id="UP000250572">
    <property type="component" value="Unassembled WGS sequence"/>
</dbReference>
<reference evidence="2 3" key="1">
    <citation type="journal article" date="2018" name="G3 (Bethesda)">
        <title>A High-Quality Reference Genome for the Invasive Mosquitofish Gambusia affinis Using a Chicago Library.</title>
        <authorList>
            <person name="Hoffberg S.L."/>
            <person name="Troendle N.J."/>
            <person name="Glenn T.C."/>
            <person name="Mahmud O."/>
            <person name="Louha S."/>
            <person name="Chalopin D."/>
            <person name="Bennetzen J.L."/>
            <person name="Mauricio R."/>
        </authorList>
    </citation>
    <scope>NUCLEOTIDE SEQUENCE [LARGE SCALE GENOMIC DNA]</scope>
    <source>
        <strain evidence="2">NE01/NJP1002.9</strain>
        <tissue evidence="2">Muscle</tissue>
    </source>
</reference>
<dbReference type="EMBL" id="NHOQ01000160">
    <property type="protein sequence ID" value="PWA32540.1"/>
    <property type="molecule type" value="Genomic_DNA"/>
</dbReference>
<evidence type="ECO:0000313" key="3">
    <source>
        <dbReference type="Proteomes" id="UP000250572"/>
    </source>
</evidence>
<protein>
    <submittedName>
        <fullName evidence="2">Uncharacterized protein</fullName>
    </submittedName>
</protein>
<dbReference type="AlphaFoldDB" id="A0A315WAQ2"/>
<proteinExistence type="predicted"/>
<comment type="caution">
    <text evidence="2">The sequence shown here is derived from an EMBL/GenBank/DDBJ whole genome shotgun (WGS) entry which is preliminary data.</text>
</comment>
<name>A0A315WAQ2_GAMAF</name>
<gene>
    <name evidence="2" type="ORF">CCH79_00015079</name>
</gene>
<keyword evidence="3" id="KW-1185">Reference proteome</keyword>
<evidence type="ECO:0000313" key="2">
    <source>
        <dbReference type="EMBL" id="PWA32540.1"/>
    </source>
</evidence>
<feature type="region of interest" description="Disordered" evidence="1">
    <location>
        <begin position="22"/>
        <end position="49"/>
    </location>
</feature>